<dbReference type="PANTHER" id="PTHR33883">
    <property type="entry name" value="WPP DOMAIN-ASSOCIATED PROTEIN"/>
    <property type="match status" value="1"/>
</dbReference>
<dbReference type="InterPro" id="IPR037490">
    <property type="entry name" value="WAP"/>
</dbReference>
<keyword evidence="4" id="KW-1185">Reference proteome</keyword>
<sequence length="977" mass="113411">MEQILNMIEVDSSDNKIKVSITESTMMQILHRSMDKAYRRVKSKNGVLERLNEISKFYELAVLQLEGCLKFVQEERGNFDFETSHEFLLKDLTEIKDRLQRRLKEVESAISDKDTELSKRSGNEMKLKKALAMSEKRMDSLYADLKEQRKSEGSDEMFLGSQAIIESRDREGEFCELKHSVDQQVWNIQQQLGPNYQIQDAINNKKIEQMGSDLGILKETLDLAFTKMQNAIFLSELGPIEHQWMSDIERSIAAIVIKGSRECFEDEMKKRELQASVGLQKHLSDVIREINCLNHELRFISNPDDAQVKSLKSKSFPRGRCFSEGHDHRKSSSTELRREEDSKNDGGRLVTKMIKNHGTKIRRKSDELDLLTQELLRDKSSPLPRRKGKDTVDLKRWIKELIVKLENLINLNPEIGDCFGDNRYDHELQNPPESRPFTDGRIENPGVHSMEEIWAKVTTKAPVSEERNVDPWSEIKLLKQEMEDSYLQNRLMEETYLTLLRSLVDEFHIEMLNHHIHCLIKEGMYENFIEEMKTEWNEKTRSEKYNTLFVKATVPDLDSARNSIPADYQTLLCSENMNLEELTHPDYFFRALWDDIYAFLLRKIHEEWKENIESFKSISCLGEELCLIVFGEIVRDIINTSNSALIELKRIKFDESLIHDFESDNNFFEPTAMSIRDDVLKAFLADKIKELQKEISAFSLKSHIKEDIFQFVLVESVKEGFILGKTNDRTNREQSPRNSMISADNLAHTLDRLLKFIEDEEALILTAYSETKRQNASLQHVSSGFEFNQHKHCPGFFSYDEKSTNSADIKLEKALLQLDYGKALLSELGSELGITANNLDSLNATRDYRKPSIDESLENFIRDLSQTLQSFEFESFTRLGRHALRLDAVKGQLDKVAKITVSLSQKESVYRKAFIRRCENLQMAEAEVDLLGDQVEQLTELLQMIYVKLRHHSPILHHYFEVAEILKLIEKEIGGIR</sequence>
<keyword evidence="1" id="KW-0175">Coiled coil</keyword>
<gene>
    <name evidence="3" type="ORF">HRI_005111000</name>
</gene>
<evidence type="ECO:0000256" key="1">
    <source>
        <dbReference type="SAM" id="Coils"/>
    </source>
</evidence>
<feature type="coiled-coil region" evidence="1">
    <location>
        <begin position="89"/>
        <end position="116"/>
    </location>
</feature>
<comment type="caution">
    <text evidence="3">The sequence shown here is derived from an EMBL/GenBank/DDBJ whole genome shotgun (WGS) entry which is preliminary data.</text>
</comment>
<evidence type="ECO:0000313" key="3">
    <source>
        <dbReference type="EMBL" id="GMJ14418.1"/>
    </source>
</evidence>
<accession>A0A9W7JGV3</accession>
<feature type="region of interest" description="Disordered" evidence="2">
    <location>
        <begin position="317"/>
        <end position="347"/>
    </location>
</feature>
<protein>
    <recommendedName>
        <fullName evidence="5">WPP domain-associated protein</fullName>
    </recommendedName>
</protein>
<evidence type="ECO:0008006" key="5">
    <source>
        <dbReference type="Google" id="ProtNLM"/>
    </source>
</evidence>
<dbReference type="OrthoDB" id="1868826at2759"/>
<feature type="compositionally biased region" description="Basic and acidic residues" evidence="2">
    <location>
        <begin position="321"/>
        <end position="346"/>
    </location>
</feature>
<dbReference type="EMBL" id="BSYR01000069">
    <property type="protein sequence ID" value="GMJ14418.1"/>
    <property type="molecule type" value="Genomic_DNA"/>
</dbReference>
<organism evidence="3 4">
    <name type="scientific">Hibiscus trionum</name>
    <name type="common">Flower of an hour</name>
    <dbReference type="NCBI Taxonomy" id="183268"/>
    <lineage>
        <taxon>Eukaryota</taxon>
        <taxon>Viridiplantae</taxon>
        <taxon>Streptophyta</taxon>
        <taxon>Embryophyta</taxon>
        <taxon>Tracheophyta</taxon>
        <taxon>Spermatophyta</taxon>
        <taxon>Magnoliopsida</taxon>
        <taxon>eudicotyledons</taxon>
        <taxon>Gunneridae</taxon>
        <taxon>Pentapetalae</taxon>
        <taxon>rosids</taxon>
        <taxon>malvids</taxon>
        <taxon>Malvales</taxon>
        <taxon>Malvaceae</taxon>
        <taxon>Malvoideae</taxon>
        <taxon>Hibiscus</taxon>
    </lineage>
</organism>
<evidence type="ECO:0000313" key="4">
    <source>
        <dbReference type="Proteomes" id="UP001165190"/>
    </source>
</evidence>
<dbReference type="AlphaFoldDB" id="A0A9W7JGV3"/>
<proteinExistence type="predicted"/>
<evidence type="ECO:0000256" key="2">
    <source>
        <dbReference type="SAM" id="MobiDB-lite"/>
    </source>
</evidence>
<dbReference type="PANTHER" id="PTHR33883:SF7">
    <property type="entry name" value="OS04G0521600 PROTEIN"/>
    <property type="match status" value="1"/>
</dbReference>
<name>A0A9W7JGV3_HIBTR</name>
<reference evidence="3" key="1">
    <citation type="submission" date="2023-05" db="EMBL/GenBank/DDBJ databases">
        <title>Genome and transcriptome analyses reveal genes involved in the formation of fine ridges on petal epidermal cells in Hibiscus trionum.</title>
        <authorList>
            <person name="Koshimizu S."/>
            <person name="Masuda S."/>
            <person name="Ishii T."/>
            <person name="Shirasu K."/>
            <person name="Hoshino A."/>
            <person name="Arita M."/>
        </authorList>
    </citation>
    <scope>NUCLEOTIDE SEQUENCE</scope>
    <source>
        <strain evidence="3">Hamamatsu line</strain>
    </source>
</reference>
<dbReference type="Proteomes" id="UP001165190">
    <property type="component" value="Unassembled WGS sequence"/>
</dbReference>